<keyword evidence="16" id="KW-0325">Glycoprotein</keyword>
<dbReference type="FunFam" id="3.30.200.20:FF:000330">
    <property type="entry name" value="G-type lectin S-receptor-like serine/threonine-protein kinase At4g03230"/>
    <property type="match status" value="1"/>
</dbReference>
<evidence type="ECO:0000256" key="16">
    <source>
        <dbReference type="ARBA" id="ARBA00023180"/>
    </source>
</evidence>
<evidence type="ECO:0000256" key="12">
    <source>
        <dbReference type="ARBA" id="ARBA00022989"/>
    </source>
</evidence>
<evidence type="ECO:0000313" key="25">
    <source>
        <dbReference type="EMBL" id="KAK3180754.1"/>
    </source>
</evidence>
<dbReference type="InterPro" id="IPR003609">
    <property type="entry name" value="Pan_app"/>
</dbReference>
<dbReference type="InterPro" id="IPR036426">
    <property type="entry name" value="Bulb-type_lectin_dom_sf"/>
</dbReference>
<keyword evidence="26" id="KW-1185">Reference proteome</keyword>
<evidence type="ECO:0000256" key="4">
    <source>
        <dbReference type="ARBA" id="ARBA00022553"/>
    </source>
</evidence>
<keyword evidence="11 19" id="KW-0067">ATP-binding</keyword>
<keyword evidence="7 21" id="KW-0732">Signal</keyword>
<evidence type="ECO:0000256" key="14">
    <source>
        <dbReference type="ARBA" id="ARBA00023157"/>
    </source>
</evidence>
<evidence type="ECO:0000256" key="19">
    <source>
        <dbReference type="PIRNR" id="PIRNR000641"/>
    </source>
</evidence>
<protein>
    <recommendedName>
        <fullName evidence="19">Receptor-like serine/threonine-protein kinase</fullName>
        <ecNumber evidence="19">2.7.11.1</ecNumber>
    </recommendedName>
</protein>
<keyword evidence="15" id="KW-0675">Receptor</keyword>
<dbReference type="InterPro" id="IPR008271">
    <property type="entry name" value="Ser/Thr_kinase_AS"/>
</dbReference>
<dbReference type="SMART" id="SM00473">
    <property type="entry name" value="PAN_AP"/>
    <property type="match status" value="1"/>
</dbReference>
<feature type="domain" description="Protein kinase" evidence="22">
    <location>
        <begin position="475"/>
        <end position="762"/>
    </location>
</feature>
<evidence type="ECO:0000259" key="22">
    <source>
        <dbReference type="PROSITE" id="PS50011"/>
    </source>
</evidence>
<keyword evidence="10 19" id="KW-0418">Kinase</keyword>
<dbReference type="PROSITE" id="PS50948">
    <property type="entry name" value="PAN"/>
    <property type="match status" value="1"/>
</dbReference>
<keyword evidence="12 20" id="KW-1133">Transmembrane helix</keyword>
<dbReference type="PROSITE" id="PS50927">
    <property type="entry name" value="BULB_LECTIN"/>
    <property type="match status" value="1"/>
</dbReference>
<keyword evidence="5 19" id="KW-0808">Transferase</keyword>
<dbReference type="CDD" id="cd01098">
    <property type="entry name" value="PAN_AP_plant"/>
    <property type="match status" value="1"/>
</dbReference>
<organism evidence="25 26">
    <name type="scientific">Dipteronia sinensis</name>
    <dbReference type="NCBI Taxonomy" id="43782"/>
    <lineage>
        <taxon>Eukaryota</taxon>
        <taxon>Viridiplantae</taxon>
        <taxon>Streptophyta</taxon>
        <taxon>Embryophyta</taxon>
        <taxon>Tracheophyta</taxon>
        <taxon>Spermatophyta</taxon>
        <taxon>Magnoliopsida</taxon>
        <taxon>eudicotyledons</taxon>
        <taxon>Gunneridae</taxon>
        <taxon>Pentapetalae</taxon>
        <taxon>rosids</taxon>
        <taxon>malvids</taxon>
        <taxon>Sapindales</taxon>
        <taxon>Sapindaceae</taxon>
        <taxon>Hippocastanoideae</taxon>
        <taxon>Acereae</taxon>
        <taxon>Dipteronia</taxon>
    </lineage>
</organism>
<feature type="chain" id="PRO_5041897856" description="Receptor-like serine/threonine-protein kinase" evidence="21">
    <location>
        <begin position="27"/>
        <end position="794"/>
    </location>
</feature>
<dbReference type="SUPFAM" id="SSF56112">
    <property type="entry name" value="Protein kinase-like (PK-like)"/>
    <property type="match status" value="1"/>
</dbReference>
<evidence type="ECO:0000259" key="23">
    <source>
        <dbReference type="PROSITE" id="PS50927"/>
    </source>
</evidence>
<dbReference type="SMART" id="SM00220">
    <property type="entry name" value="S_TKc"/>
    <property type="match status" value="1"/>
</dbReference>
<evidence type="ECO:0000256" key="10">
    <source>
        <dbReference type="ARBA" id="ARBA00022777"/>
    </source>
</evidence>
<proteinExistence type="inferred from homology"/>
<keyword evidence="6 20" id="KW-0812">Transmembrane</keyword>
<dbReference type="Gene3D" id="3.30.200.20">
    <property type="entry name" value="Phosphorylase Kinase, domain 1"/>
    <property type="match status" value="1"/>
</dbReference>
<dbReference type="Pfam" id="PF07714">
    <property type="entry name" value="PK_Tyr_Ser-Thr"/>
    <property type="match status" value="1"/>
</dbReference>
<evidence type="ECO:0000256" key="1">
    <source>
        <dbReference type="ARBA" id="ARBA00004251"/>
    </source>
</evidence>
<dbReference type="Pfam" id="PF11883">
    <property type="entry name" value="DUF3403"/>
    <property type="match status" value="1"/>
</dbReference>
<dbReference type="InterPro" id="IPR000719">
    <property type="entry name" value="Prot_kinase_dom"/>
</dbReference>
<evidence type="ECO:0000256" key="9">
    <source>
        <dbReference type="ARBA" id="ARBA00022741"/>
    </source>
</evidence>
<dbReference type="FunFam" id="2.90.10.10:FF:000009">
    <property type="entry name" value="Receptor-like serine/threonine-protein kinase SD1-8"/>
    <property type="match status" value="1"/>
</dbReference>
<evidence type="ECO:0000256" key="20">
    <source>
        <dbReference type="SAM" id="Phobius"/>
    </source>
</evidence>
<comment type="catalytic activity">
    <reaction evidence="17 19">
        <text>L-threonyl-[protein] + ATP = O-phospho-L-threonyl-[protein] + ADP + H(+)</text>
        <dbReference type="Rhea" id="RHEA:46608"/>
        <dbReference type="Rhea" id="RHEA-COMP:11060"/>
        <dbReference type="Rhea" id="RHEA-COMP:11605"/>
        <dbReference type="ChEBI" id="CHEBI:15378"/>
        <dbReference type="ChEBI" id="CHEBI:30013"/>
        <dbReference type="ChEBI" id="CHEBI:30616"/>
        <dbReference type="ChEBI" id="CHEBI:61977"/>
        <dbReference type="ChEBI" id="CHEBI:456216"/>
        <dbReference type="EC" id="2.7.11.1"/>
    </reaction>
</comment>
<dbReference type="InterPro" id="IPR024171">
    <property type="entry name" value="SRK-like_kinase"/>
</dbReference>
<dbReference type="Pfam" id="PF08276">
    <property type="entry name" value="PAN_2"/>
    <property type="match status" value="1"/>
</dbReference>
<evidence type="ECO:0000256" key="13">
    <source>
        <dbReference type="ARBA" id="ARBA00023136"/>
    </source>
</evidence>
<dbReference type="PROSITE" id="PS50011">
    <property type="entry name" value="PROTEIN_KINASE_DOM"/>
    <property type="match status" value="1"/>
</dbReference>
<dbReference type="GO" id="GO:0004674">
    <property type="term" value="F:protein serine/threonine kinase activity"/>
    <property type="evidence" value="ECO:0007669"/>
    <property type="project" value="UniProtKB-KW"/>
</dbReference>
<keyword evidence="9 19" id="KW-0547">Nucleotide-binding</keyword>
<dbReference type="InterPro" id="IPR001245">
    <property type="entry name" value="Ser-Thr/Tyr_kinase_cat_dom"/>
</dbReference>
<gene>
    <name evidence="25" type="ORF">Dsin_000137</name>
</gene>
<dbReference type="PANTHER" id="PTHR27002">
    <property type="entry name" value="RECEPTOR-LIKE SERINE/THREONINE-PROTEIN KINASE SD1-8"/>
    <property type="match status" value="1"/>
</dbReference>
<evidence type="ECO:0000256" key="17">
    <source>
        <dbReference type="ARBA" id="ARBA00047899"/>
    </source>
</evidence>
<keyword evidence="8" id="KW-0430">Lectin</keyword>
<dbReference type="GO" id="GO:0030246">
    <property type="term" value="F:carbohydrate binding"/>
    <property type="evidence" value="ECO:0007669"/>
    <property type="project" value="UniProtKB-KW"/>
</dbReference>
<dbReference type="PROSITE" id="PS00108">
    <property type="entry name" value="PROTEIN_KINASE_ST"/>
    <property type="match status" value="1"/>
</dbReference>
<dbReference type="InterPro" id="IPR011009">
    <property type="entry name" value="Kinase-like_dom_sf"/>
</dbReference>
<dbReference type="GO" id="GO:0005524">
    <property type="term" value="F:ATP binding"/>
    <property type="evidence" value="ECO:0007669"/>
    <property type="project" value="UniProtKB-KW"/>
</dbReference>
<dbReference type="Pfam" id="PF01453">
    <property type="entry name" value="B_lectin"/>
    <property type="match status" value="1"/>
</dbReference>
<evidence type="ECO:0000256" key="18">
    <source>
        <dbReference type="ARBA" id="ARBA00048679"/>
    </source>
</evidence>
<feature type="domain" description="Bulb-type lectin" evidence="23">
    <location>
        <begin position="28"/>
        <end position="159"/>
    </location>
</feature>
<evidence type="ECO:0000256" key="7">
    <source>
        <dbReference type="ARBA" id="ARBA00022729"/>
    </source>
</evidence>
<sequence length="794" mass="90349">MMAINKRNLLLLCLSCCCFFISPSYSDSNTLEQSQQLEDGQHLVSADETFKLGFFSPGTSKYRYLGIWFNTPYDENYPELFDSRKVVWVANRNIPIFEKSGVLLTIDEFGKLKISYNGGSSIALSSVQSKNINASATLLDSGNFVFREVDSDGSTERILWQSFDYPTHTLLPGMKLGMNLKTGHLWSLTSWIIETIPAEGSFSLTIGVGINGSSQLFIWWKRSVYWTSGVWQNGHFELLPKLSNEGYGYKNFSYISNDDEKYFTYSINGNHTLARYMLDSKGLIEESTGLAPFGACSYQFDLGCVEQKLPHCRNKNDRFELRKGIMSVQGVRFDGSYNLSLLDCEAKCLNNCSCRAYDFFINGSQTGCEIWSEEMGFTEYNNGREIYLLNHSNKAKWWMWLVIAVSGSVTVLVFCFLFYLICRRRLGEQDHETEQEMLLCELEANTTNKQRRGKKKSHELQVFSFESIASATNNFTSTNKLGEGGFGPVYKGKLQDGQEIAVKRLSRSSGQGLVEFKNELVLIAKLQHTNLVRLVGCCIQREEKMLIYEYMPNKSLDIFLFDPEKKKSLDWKKRLNIIEGIAQGLLYLHKYSRLRIIHRDLKTSNILLDEDMNPKISDFGMARIFGNNESEANTNRIVGTYGYMSPEYAIKGIVSMKVDVFSFGVLLLEIISGKKNNSFHHSGQQMSLIGYAWQLWNENRALEVIDSEVGESCPRADEVQRCIHVSLLCVQDQAKDRPTMENVVLMLTKETMPLPPPQQPAFFINTVEEEAEETENKSDNCSINNVSISVLEVR</sequence>
<dbReference type="SMART" id="SM00108">
    <property type="entry name" value="B_lectin"/>
    <property type="match status" value="1"/>
</dbReference>
<keyword evidence="2" id="KW-1003">Cell membrane</keyword>
<dbReference type="CDD" id="cd14066">
    <property type="entry name" value="STKc_IRAK"/>
    <property type="match status" value="1"/>
</dbReference>
<comment type="catalytic activity">
    <reaction evidence="18 19">
        <text>L-seryl-[protein] + ATP = O-phospho-L-seryl-[protein] + ADP + H(+)</text>
        <dbReference type="Rhea" id="RHEA:17989"/>
        <dbReference type="Rhea" id="RHEA-COMP:9863"/>
        <dbReference type="Rhea" id="RHEA-COMP:11604"/>
        <dbReference type="ChEBI" id="CHEBI:15378"/>
        <dbReference type="ChEBI" id="CHEBI:29999"/>
        <dbReference type="ChEBI" id="CHEBI:30616"/>
        <dbReference type="ChEBI" id="CHEBI:83421"/>
        <dbReference type="ChEBI" id="CHEBI:456216"/>
        <dbReference type="EC" id="2.7.11.1"/>
    </reaction>
</comment>
<evidence type="ECO:0000256" key="8">
    <source>
        <dbReference type="ARBA" id="ARBA00022734"/>
    </source>
</evidence>
<comment type="subcellular location">
    <subcellularLocation>
        <location evidence="1">Cell membrane</location>
        <topology evidence="1">Single-pass type I membrane protein</topology>
    </subcellularLocation>
</comment>
<feature type="signal peptide" evidence="21">
    <location>
        <begin position="1"/>
        <end position="26"/>
    </location>
</feature>
<evidence type="ECO:0000256" key="11">
    <source>
        <dbReference type="ARBA" id="ARBA00022840"/>
    </source>
</evidence>
<evidence type="ECO:0000256" key="3">
    <source>
        <dbReference type="ARBA" id="ARBA00022527"/>
    </source>
</evidence>
<evidence type="ECO:0000256" key="2">
    <source>
        <dbReference type="ARBA" id="ARBA00022475"/>
    </source>
</evidence>
<dbReference type="Proteomes" id="UP001281410">
    <property type="component" value="Unassembled WGS sequence"/>
</dbReference>
<dbReference type="InterPro" id="IPR021820">
    <property type="entry name" value="S-locus_recpt_kinase_C"/>
</dbReference>
<evidence type="ECO:0000256" key="21">
    <source>
        <dbReference type="SAM" id="SignalP"/>
    </source>
</evidence>
<keyword evidence="4" id="KW-0597">Phosphoprotein</keyword>
<dbReference type="AlphaFoldDB" id="A0AAD9ZIB9"/>
<dbReference type="GO" id="GO:0005886">
    <property type="term" value="C:plasma membrane"/>
    <property type="evidence" value="ECO:0007669"/>
    <property type="project" value="UniProtKB-SubCell"/>
</dbReference>
<feature type="transmembrane region" description="Helical" evidence="20">
    <location>
        <begin position="397"/>
        <end position="421"/>
    </location>
</feature>
<dbReference type="Gene3D" id="1.10.510.10">
    <property type="entry name" value="Transferase(Phosphotransferase) domain 1"/>
    <property type="match status" value="1"/>
</dbReference>
<comment type="caution">
    <text evidence="25">The sequence shown here is derived from an EMBL/GenBank/DDBJ whole genome shotgun (WGS) entry which is preliminary data.</text>
</comment>
<dbReference type="CDD" id="cd00028">
    <property type="entry name" value="B_lectin"/>
    <property type="match status" value="1"/>
</dbReference>
<dbReference type="Gene3D" id="2.90.10.10">
    <property type="entry name" value="Bulb-type lectin domain"/>
    <property type="match status" value="1"/>
</dbReference>
<dbReference type="EMBL" id="JANJYJ010000054">
    <property type="protein sequence ID" value="KAK3180754.1"/>
    <property type="molecule type" value="Genomic_DNA"/>
</dbReference>
<accession>A0AAD9ZIB9</accession>
<dbReference type="InterPro" id="IPR001480">
    <property type="entry name" value="Bulb-type_lectin_dom"/>
</dbReference>
<keyword evidence="3 19" id="KW-0723">Serine/threonine-protein kinase</keyword>
<keyword evidence="14" id="KW-1015">Disulfide bond</keyword>
<evidence type="ECO:0000256" key="5">
    <source>
        <dbReference type="ARBA" id="ARBA00022679"/>
    </source>
</evidence>
<reference evidence="25" key="1">
    <citation type="journal article" date="2023" name="Plant J.">
        <title>Genome sequences and population genomics provide insights into the demographic history, inbreeding, and mutation load of two 'living fossil' tree species of Dipteronia.</title>
        <authorList>
            <person name="Feng Y."/>
            <person name="Comes H.P."/>
            <person name="Chen J."/>
            <person name="Zhu S."/>
            <person name="Lu R."/>
            <person name="Zhang X."/>
            <person name="Li P."/>
            <person name="Qiu J."/>
            <person name="Olsen K.M."/>
            <person name="Qiu Y."/>
        </authorList>
    </citation>
    <scope>NUCLEOTIDE SEQUENCE</scope>
    <source>
        <strain evidence="25">NBL</strain>
    </source>
</reference>
<dbReference type="SUPFAM" id="SSF51110">
    <property type="entry name" value="alpha-D-mannose-specific plant lectins"/>
    <property type="match status" value="1"/>
</dbReference>
<name>A0AAD9ZIB9_9ROSI</name>
<dbReference type="PANTHER" id="PTHR27002:SF1107">
    <property type="entry name" value="RECEPTOR-LIKE SERINE_THREONINE-PROTEIN KINASE"/>
    <property type="match status" value="1"/>
</dbReference>
<evidence type="ECO:0000259" key="24">
    <source>
        <dbReference type="PROSITE" id="PS50948"/>
    </source>
</evidence>
<dbReference type="FunFam" id="1.10.510.10:FF:000060">
    <property type="entry name" value="G-type lectin S-receptor-like serine/threonine-protein kinase"/>
    <property type="match status" value="1"/>
</dbReference>
<dbReference type="EC" id="2.7.11.1" evidence="19"/>
<evidence type="ECO:0000256" key="6">
    <source>
        <dbReference type="ARBA" id="ARBA00022692"/>
    </source>
</evidence>
<evidence type="ECO:0000256" key="15">
    <source>
        <dbReference type="ARBA" id="ARBA00023170"/>
    </source>
</evidence>
<feature type="domain" description="Apple" evidence="24">
    <location>
        <begin position="312"/>
        <end position="392"/>
    </location>
</feature>
<evidence type="ECO:0000313" key="26">
    <source>
        <dbReference type="Proteomes" id="UP001281410"/>
    </source>
</evidence>
<comment type="similarity">
    <text evidence="19">Belongs to the protein kinase superfamily. Ser/Thr protein kinase family.</text>
</comment>
<keyword evidence="13 20" id="KW-0472">Membrane</keyword>
<dbReference type="PIRSF" id="PIRSF000641">
    <property type="entry name" value="SRK"/>
    <property type="match status" value="1"/>
</dbReference>